<sequence length="199" mass="21452">MSNRETLQAYEEHVEAYVAGTSAEVSGPPRQWMDRAVAGLAPSARILELGSAFGRDAAYLQGRGYQVECSDACAGFLALLRAKGFAARALNILTDTVGGPYDLILANAVLLHLSRAEFSQVLARLAAALAPGGRFAFSLKRGDGEGWSSHKLGAPRYFRYWQPEQLPPLLAVAGFSTWDLQGAALARTHADWLYGIAVR</sequence>
<proteinExistence type="predicted"/>
<dbReference type="PANTHER" id="PTHR43861">
    <property type="entry name" value="TRANS-ACONITATE 2-METHYLTRANSFERASE-RELATED"/>
    <property type="match status" value="1"/>
</dbReference>
<dbReference type="Gene3D" id="3.40.50.150">
    <property type="entry name" value="Vaccinia Virus protein VP39"/>
    <property type="match status" value="1"/>
</dbReference>
<dbReference type="Pfam" id="PF13489">
    <property type="entry name" value="Methyltransf_23"/>
    <property type="match status" value="1"/>
</dbReference>
<dbReference type="PANTHER" id="PTHR43861:SF1">
    <property type="entry name" value="TRANS-ACONITATE 2-METHYLTRANSFERASE"/>
    <property type="match status" value="1"/>
</dbReference>
<organism evidence="1">
    <name type="scientific">mine drainage metagenome</name>
    <dbReference type="NCBI Taxonomy" id="410659"/>
    <lineage>
        <taxon>unclassified sequences</taxon>
        <taxon>metagenomes</taxon>
        <taxon>ecological metagenomes</taxon>
    </lineage>
</organism>
<dbReference type="InterPro" id="IPR029063">
    <property type="entry name" value="SAM-dependent_MTases_sf"/>
</dbReference>
<dbReference type="EMBL" id="MLJW01000978">
    <property type="protein sequence ID" value="OIQ81040.1"/>
    <property type="molecule type" value="Genomic_DNA"/>
</dbReference>
<reference evidence="1" key="1">
    <citation type="submission" date="2016-10" db="EMBL/GenBank/DDBJ databases">
        <title>Sequence of Gallionella enrichment culture.</title>
        <authorList>
            <person name="Poehlein A."/>
            <person name="Muehling M."/>
            <person name="Daniel R."/>
        </authorList>
    </citation>
    <scope>NUCLEOTIDE SEQUENCE</scope>
</reference>
<comment type="caution">
    <text evidence="1">The sequence shown here is derived from an EMBL/GenBank/DDBJ whole genome shotgun (WGS) entry which is preliminary data.</text>
</comment>
<dbReference type="CDD" id="cd02440">
    <property type="entry name" value="AdoMet_MTases"/>
    <property type="match status" value="1"/>
</dbReference>
<accession>A0A1J5QC99</accession>
<protein>
    <submittedName>
        <fullName evidence="1">Tellurite resistance protein TehB</fullName>
    </submittedName>
</protein>
<evidence type="ECO:0000313" key="1">
    <source>
        <dbReference type="EMBL" id="OIQ81040.1"/>
    </source>
</evidence>
<dbReference type="SUPFAM" id="SSF53335">
    <property type="entry name" value="S-adenosyl-L-methionine-dependent methyltransferases"/>
    <property type="match status" value="1"/>
</dbReference>
<gene>
    <name evidence="1" type="ORF">GALL_371990</name>
</gene>
<name>A0A1J5QC99_9ZZZZ</name>
<dbReference type="AlphaFoldDB" id="A0A1J5QC99"/>